<gene>
    <name evidence="1" type="ORF">PP4_03570</name>
</gene>
<organism evidence="1 2">
    <name type="scientific">Pseudomonas putida NBRC 14164</name>
    <dbReference type="NCBI Taxonomy" id="1211579"/>
    <lineage>
        <taxon>Bacteria</taxon>
        <taxon>Pseudomonadati</taxon>
        <taxon>Pseudomonadota</taxon>
        <taxon>Gammaproteobacteria</taxon>
        <taxon>Pseudomonadales</taxon>
        <taxon>Pseudomonadaceae</taxon>
        <taxon>Pseudomonas</taxon>
    </lineage>
</organism>
<accession>A0ABM7E965</accession>
<evidence type="ECO:0000313" key="1">
    <source>
        <dbReference type="EMBL" id="BAN52210.1"/>
    </source>
</evidence>
<keyword evidence="2" id="KW-1185">Reference proteome</keyword>
<dbReference type="EMBL" id="AP013070">
    <property type="protein sequence ID" value="BAN52210.1"/>
    <property type="molecule type" value="Genomic_DNA"/>
</dbReference>
<evidence type="ECO:0008006" key="3">
    <source>
        <dbReference type="Google" id="ProtNLM"/>
    </source>
</evidence>
<dbReference type="Proteomes" id="UP000016702">
    <property type="component" value="Chromosome"/>
</dbReference>
<dbReference type="NCBIfam" id="TIGR03696">
    <property type="entry name" value="Rhs_assc_core"/>
    <property type="match status" value="1"/>
</dbReference>
<dbReference type="Gene3D" id="2.180.10.10">
    <property type="entry name" value="RHS repeat-associated core"/>
    <property type="match status" value="1"/>
</dbReference>
<proteinExistence type="predicted"/>
<reference evidence="1 2" key="1">
    <citation type="journal article" date="2014" name="Genome Announc.">
        <title>The Complete Genome Sequence of Pseudomonas putida NBRC 14164T Confirms High Intraspecies Variation.</title>
        <authorList>
            <person name="Ohji S."/>
            <person name="Yamazoe A."/>
            <person name="Hosoyama A."/>
            <person name="Tsuchikane K."/>
            <person name="Ezaki T."/>
            <person name="Fujita N."/>
        </authorList>
    </citation>
    <scope>NUCLEOTIDE SEQUENCE [LARGE SCALE GENOMIC DNA]</scope>
    <source>
        <strain evidence="1 2">NBRC 14164</strain>
    </source>
</reference>
<sequence>MSVAMFTYCPYGQSNNYTNQNAVLGFNGERYDLAARAYALGQGYRSYSPVLMRFHAPDHLSPFEQGGLNAYAFCEGDPVNYQDPTGHMRGASIWLTPKKAFKRLISIFDRPAPPTVGVEVIPGTLTTPVTAIKKITRFSNLPLRINYTDEAELTRLDQFRYRAELIKYYERELMKNEPLLNKFADLRKKIEMRASNGIEIDVADEERFGILENTKQRFDQLRKEIRKTRSI</sequence>
<protein>
    <recommendedName>
        <fullName evidence="3">RHS repeat-associated core domain-containing protein</fullName>
    </recommendedName>
</protein>
<dbReference type="GeneID" id="97011666"/>
<dbReference type="RefSeq" id="WP_016497633.1">
    <property type="nucleotide sequence ID" value="NC_021505.1"/>
</dbReference>
<dbReference type="SUPFAM" id="SSF56399">
    <property type="entry name" value="ADP-ribosylation"/>
    <property type="match status" value="1"/>
</dbReference>
<name>A0ABM7E965_PSEPU</name>
<evidence type="ECO:0000313" key="2">
    <source>
        <dbReference type="Proteomes" id="UP000016702"/>
    </source>
</evidence>
<dbReference type="InterPro" id="IPR022385">
    <property type="entry name" value="Rhs_assc_core"/>
</dbReference>